<name>A0A8S1H505_9PELO</name>
<protein>
    <submittedName>
        <fullName evidence="2">Uncharacterized protein</fullName>
    </submittedName>
</protein>
<dbReference type="OrthoDB" id="5802824at2759"/>
<evidence type="ECO:0000313" key="3">
    <source>
        <dbReference type="Proteomes" id="UP000835052"/>
    </source>
</evidence>
<sequence length="148" mass="16671">MLTTVRLFHYRLLAVLPRKQYANRNSTFLGEFLLHGAIYLTVFVASPIQAILLLNTDQNVLGLAIKKNYGECLPPNLTDPFFYVIDCDDEGVKIFAALHIGIFVVCSICCIGFIFAAFVLLKQYSRQLSAQATRNHHAFLLSLFLQVT</sequence>
<dbReference type="Pfam" id="PF10318">
    <property type="entry name" value="7TM_GPCR_Srh"/>
    <property type="match status" value="1"/>
</dbReference>
<proteinExistence type="predicted"/>
<feature type="transmembrane region" description="Helical" evidence="1">
    <location>
        <begin position="94"/>
        <end position="121"/>
    </location>
</feature>
<accession>A0A8S1H505</accession>
<dbReference type="AlphaFoldDB" id="A0A8S1H505"/>
<dbReference type="InterPro" id="IPR019422">
    <property type="entry name" value="7TM_GPCR_serpentine_rcpt_Srh"/>
</dbReference>
<dbReference type="EMBL" id="CAJGYM010000015">
    <property type="protein sequence ID" value="CAD6190447.1"/>
    <property type="molecule type" value="Genomic_DNA"/>
</dbReference>
<keyword evidence="1" id="KW-1133">Transmembrane helix</keyword>
<feature type="transmembrane region" description="Helical" evidence="1">
    <location>
        <begin position="32"/>
        <end position="54"/>
    </location>
</feature>
<evidence type="ECO:0000256" key="1">
    <source>
        <dbReference type="SAM" id="Phobius"/>
    </source>
</evidence>
<dbReference type="PANTHER" id="PTHR46891:SF13">
    <property type="entry name" value="SERPENTINE RECEPTOR, CLASS H"/>
    <property type="match status" value="1"/>
</dbReference>
<reference evidence="2" key="1">
    <citation type="submission" date="2020-10" db="EMBL/GenBank/DDBJ databases">
        <authorList>
            <person name="Kikuchi T."/>
        </authorList>
    </citation>
    <scope>NUCLEOTIDE SEQUENCE</scope>
    <source>
        <strain evidence="2">NKZ352</strain>
    </source>
</reference>
<evidence type="ECO:0000313" key="2">
    <source>
        <dbReference type="EMBL" id="CAD6190447.1"/>
    </source>
</evidence>
<keyword evidence="3" id="KW-1185">Reference proteome</keyword>
<organism evidence="2 3">
    <name type="scientific">Caenorhabditis auriculariae</name>
    <dbReference type="NCBI Taxonomy" id="2777116"/>
    <lineage>
        <taxon>Eukaryota</taxon>
        <taxon>Metazoa</taxon>
        <taxon>Ecdysozoa</taxon>
        <taxon>Nematoda</taxon>
        <taxon>Chromadorea</taxon>
        <taxon>Rhabditida</taxon>
        <taxon>Rhabditina</taxon>
        <taxon>Rhabditomorpha</taxon>
        <taxon>Rhabditoidea</taxon>
        <taxon>Rhabditidae</taxon>
        <taxon>Peloderinae</taxon>
        <taxon>Caenorhabditis</taxon>
    </lineage>
</organism>
<dbReference type="Proteomes" id="UP000835052">
    <property type="component" value="Unassembled WGS sequence"/>
</dbReference>
<keyword evidence="1" id="KW-0472">Membrane</keyword>
<comment type="caution">
    <text evidence="2">The sequence shown here is derived from an EMBL/GenBank/DDBJ whole genome shotgun (WGS) entry which is preliminary data.</text>
</comment>
<dbReference type="PANTHER" id="PTHR46891">
    <property type="entry name" value="SERPENTINE RECEPTOR, CLASS H-RELATED"/>
    <property type="match status" value="1"/>
</dbReference>
<gene>
    <name evidence="2" type="ORF">CAUJ_LOCUS6366</name>
</gene>
<keyword evidence="1" id="KW-0812">Transmembrane</keyword>